<organism evidence="2 3">
    <name type="scientific">Modicella reniformis</name>
    <dbReference type="NCBI Taxonomy" id="1440133"/>
    <lineage>
        <taxon>Eukaryota</taxon>
        <taxon>Fungi</taxon>
        <taxon>Fungi incertae sedis</taxon>
        <taxon>Mucoromycota</taxon>
        <taxon>Mortierellomycotina</taxon>
        <taxon>Mortierellomycetes</taxon>
        <taxon>Mortierellales</taxon>
        <taxon>Mortierellaceae</taxon>
        <taxon>Modicella</taxon>
    </lineage>
</organism>
<comment type="caution">
    <text evidence="2">The sequence shown here is derived from an EMBL/GenBank/DDBJ whole genome shotgun (WGS) entry which is preliminary data.</text>
</comment>
<dbReference type="Proteomes" id="UP000749646">
    <property type="component" value="Unassembled WGS sequence"/>
</dbReference>
<evidence type="ECO:0000259" key="1">
    <source>
        <dbReference type="Pfam" id="PF24903"/>
    </source>
</evidence>
<dbReference type="SUPFAM" id="SSF50249">
    <property type="entry name" value="Nucleic acid-binding proteins"/>
    <property type="match status" value="1"/>
</dbReference>
<evidence type="ECO:0000313" key="2">
    <source>
        <dbReference type="EMBL" id="KAF9941412.1"/>
    </source>
</evidence>
<dbReference type="Gene3D" id="2.40.50.140">
    <property type="entry name" value="Nucleic acid-binding proteins"/>
    <property type="match status" value="1"/>
</dbReference>
<protein>
    <recommendedName>
        <fullName evidence="1">MEIOB-like N-terminal domain-containing protein</fullName>
    </recommendedName>
</protein>
<dbReference type="Pfam" id="PF24903">
    <property type="entry name" value="OB_MEIOB_N"/>
    <property type="match status" value="1"/>
</dbReference>
<accession>A0A9P6IP04</accession>
<keyword evidence="3" id="KW-1185">Reference proteome</keyword>
<dbReference type="InterPro" id="IPR012340">
    <property type="entry name" value="NA-bd_OB-fold"/>
</dbReference>
<dbReference type="EMBL" id="JAAAHW010009413">
    <property type="protein sequence ID" value="KAF9941412.1"/>
    <property type="molecule type" value="Genomic_DNA"/>
</dbReference>
<gene>
    <name evidence="2" type="ORF">BGZ65_003602</name>
</gene>
<evidence type="ECO:0000313" key="3">
    <source>
        <dbReference type="Proteomes" id="UP000749646"/>
    </source>
</evidence>
<dbReference type="OrthoDB" id="3248508at2759"/>
<dbReference type="AlphaFoldDB" id="A0A9P6IP04"/>
<feature type="domain" description="MEIOB-like N-terminal" evidence="1">
    <location>
        <begin position="30"/>
        <end position="127"/>
    </location>
</feature>
<name>A0A9P6IP04_9FUNG</name>
<proteinExistence type="predicted"/>
<dbReference type="InterPro" id="IPR056880">
    <property type="entry name" value="OB_MEIOB_N"/>
</dbReference>
<reference evidence="2" key="1">
    <citation type="journal article" date="2020" name="Fungal Divers.">
        <title>Resolving the Mortierellaceae phylogeny through synthesis of multi-gene phylogenetics and phylogenomics.</title>
        <authorList>
            <person name="Vandepol N."/>
            <person name="Liber J."/>
            <person name="Desiro A."/>
            <person name="Na H."/>
            <person name="Kennedy M."/>
            <person name="Barry K."/>
            <person name="Grigoriev I.V."/>
            <person name="Miller A.N."/>
            <person name="O'Donnell K."/>
            <person name="Stajich J.E."/>
            <person name="Bonito G."/>
        </authorList>
    </citation>
    <scope>NUCLEOTIDE SEQUENCE</scope>
    <source>
        <strain evidence="2">MES-2147</strain>
    </source>
</reference>
<sequence>MVPIQSLQPMKSFVVSIDAHVVHRRTVRPSDVKAFPDKKDPNKQRWLQSFIIKDDHDTIEVKFWHKTQEHLNMYTFISLDQVVHVWSDDIKLNTWSSTSAQTAHPPSTSSSFCLNLSEGRIGHKIDLGNEVEMATLFKTALGANIGGVVPSISIKQAIGALNSIGHQRFNMIVCTKQVPVERIHQEHQLRLYPDLIQFIVWLQLLSPTIVNSKNGPLKKSLLTVFDAQGQEASLTLWGEAMATAAEKWIPLSTTLLLTGAQVTIYALKPQLTVGFQTHIQVDPACKNVEWLKHFAAQCSALPNEQSLIEATDNVAIEQIRACHQIADISSIAQSLGTLELVYGKTIAILSEFDIENLASDVLTAKCPSCKGTITSYKMEVCPRCQVMPKSDDSWTYCFSRHISFMDNTAELYHPSISSDIVQNLLEFKPKEFSALSLLERMQLKV</sequence>